<feature type="region of interest" description="Disordered" evidence="11">
    <location>
        <begin position="268"/>
        <end position="296"/>
    </location>
</feature>
<proteinExistence type="inferred from homology"/>
<dbReference type="GO" id="GO:1990429">
    <property type="term" value="C:peroxisomal importomer complex"/>
    <property type="evidence" value="ECO:0007669"/>
    <property type="project" value="TreeGrafter"/>
</dbReference>
<keyword evidence="5 10" id="KW-0472">Membrane</keyword>
<dbReference type="InterPro" id="IPR036388">
    <property type="entry name" value="WH-like_DNA-bd_sf"/>
</dbReference>
<gene>
    <name evidence="13" type="ORF">MEUPH1_LOCUS836</name>
</gene>
<dbReference type="GO" id="GO:0016560">
    <property type="term" value="P:protein import into peroxisome matrix, docking"/>
    <property type="evidence" value="ECO:0007669"/>
    <property type="project" value="UniProtKB-UniRule"/>
</dbReference>
<name>A0AAV0VHF8_9HEMI</name>
<dbReference type="Gene3D" id="1.10.10.10">
    <property type="entry name" value="Winged helix-like DNA-binding domain superfamily/Winged helix DNA-binding domain"/>
    <property type="match status" value="1"/>
</dbReference>
<comment type="subcellular location">
    <subcellularLocation>
        <location evidence="9 10">Peroxisome membrane</location>
    </subcellularLocation>
</comment>
<organism evidence="13 14">
    <name type="scientific">Macrosiphum euphorbiae</name>
    <name type="common">potato aphid</name>
    <dbReference type="NCBI Taxonomy" id="13131"/>
    <lineage>
        <taxon>Eukaryota</taxon>
        <taxon>Metazoa</taxon>
        <taxon>Ecdysozoa</taxon>
        <taxon>Arthropoda</taxon>
        <taxon>Hexapoda</taxon>
        <taxon>Insecta</taxon>
        <taxon>Pterygota</taxon>
        <taxon>Neoptera</taxon>
        <taxon>Paraneoptera</taxon>
        <taxon>Hemiptera</taxon>
        <taxon>Sternorrhyncha</taxon>
        <taxon>Aphidomorpha</taxon>
        <taxon>Aphidoidea</taxon>
        <taxon>Aphididae</taxon>
        <taxon>Macrosiphini</taxon>
        <taxon>Macrosiphum</taxon>
    </lineage>
</organism>
<dbReference type="GO" id="GO:0005778">
    <property type="term" value="C:peroxisomal membrane"/>
    <property type="evidence" value="ECO:0007669"/>
    <property type="project" value="UniProtKB-SubCell"/>
</dbReference>
<dbReference type="EMBL" id="CARXXK010000001">
    <property type="protein sequence ID" value="CAI6343593.1"/>
    <property type="molecule type" value="Genomic_DNA"/>
</dbReference>
<keyword evidence="14" id="KW-1185">Reference proteome</keyword>
<feature type="domain" description="Peroxisome membrane anchor protein Pex14p N-terminal" evidence="12">
    <location>
        <begin position="68"/>
        <end position="111"/>
    </location>
</feature>
<sequence length="349" mass="39086">MMSRNDDKVNSDDNSVAVNAVVNSGDYSTMNNPNTKTANVAKSTSNNLERNIMVPNNSKIPEPIPTVRKSVVAKAIEFLVLESVQKMPTERKINFLSKKGLTDVEIQYSIQRAAMICYDNQSLNKQNPPSVHNNSSNAPSAIQTSFESQSWYSRLFGPIAFAAAVVYIGYKLYKKYIESWLFGAQKSPLENRLETIELSVQRCIIMLEEKDNLLKSSNTYADRQKEFNNQVRAELKSIKSLLLNRFQFPPAPASSSIPEWQLLKNTKSQVEQQDKISNSDIPNSSQTSEKNILNETQKTPVVGFQLNGLIGSDNETSLPTSSNQNLIAPKDMDNENDSEHIQNNEGLNK</sequence>
<dbReference type="Pfam" id="PF04695">
    <property type="entry name" value="Pex14_N"/>
    <property type="match status" value="1"/>
</dbReference>
<comment type="caution">
    <text evidence="13">The sequence shown here is derived from an EMBL/GenBank/DDBJ whole genome shotgun (WGS) entry which is preliminary data.</text>
</comment>
<evidence type="ECO:0000256" key="7">
    <source>
        <dbReference type="ARBA" id="ARBA00029502"/>
    </source>
</evidence>
<dbReference type="Proteomes" id="UP001160148">
    <property type="component" value="Unassembled WGS sequence"/>
</dbReference>
<feature type="region of interest" description="Disordered" evidence="11">
    <location>
        <begin position="312"/>
        <end position="349"/>
    </location>
</feature>
<evidence type="ECO:0000256" key="4">
    <source>
        <dbReference type="ARBA" id="ARBA00023010"/>
    </source>
</evidence>
<comment type="similarity">
    <text evidence="1 10">Belongs to the peroxin-14 family.</text>
</comment>
<evidence type="ECO:0000256" key="2">
    <source>
        <dbReference type="ARBA" id="ARBA00022448"/>
    </source>
</evidence>
<dbReference type="AlphaFoldDB" id="A0AAV0VHF8"/>
<dbReference type="PANTHER" id="PTHR23058">
    <property type="entry name" value="PEROXISOMAL MEMBRANE PROTEIN PEX14"/>
    <property type="match status" value="1"/>
</dbReference>
<keyword evidence="3 10" id="KW-0653">Protein transport</keyword>
<evidence type="ECO:0000256" key="5">
    <source>
        <dbReference type="ARBA" id="ARBA00023136"/>
    </source>
</evidence>
<evidence type="ECO:0000256" key="11">
    <source>
        <dbReference type="SAM" id="MobiDB-lite"/>
    </source>
</evidence>
<evidence type="ECO:0000256" key="3">
    <source>
        <dbReference type="ARBA" id="ARBA00022927"/>
    </source>
</evidence>
<evidence type="ECO:0000256" key="1">
    <source>
        <dbReference type="ARBA" id="ARBA00005443"/>
    </source>
</evidence>
<keyword evidence="6 10" id="KW-0576">Peroxisome</keyword>
<reference evidence="13 14" key="1">
    <citation type="submission" date="2023-01" db="EMBL/GenBank/DDBJ databases">
        <authorList>
            <person name="Whitehead M."/>
        </authorList>
    </citation>
    <scope>NUCLEOTIDE SEQUENCE [LARGE SCALE GENOMIC DNA]</scope>
</reference>
<keyword evidence="2 10" id="KW-0813">Transport</keyword>
<evidence type="ECO:0000256" key="9">
    <source>
        <dbReference type="ARBA" id="ARBA00046271"/>
    </source>
</evidence>
<evidence type="ECO:0000313" key="13">
    <source>
        <dbReference type="EMBL" id="CAI6343593.1"/>
    </source>
</evidence>
<evidence type="ECO:0000256" key="6">
    <source>
        <dbReference type="ARBA" id="ARBA00023140"/>
    </source>
</evidence>
<comment type="function">
    <text evidence="10">Component of the PEX13-PEX14 docking complex, a translocon channel that specifically mediates the import of peroxisomal cargo proteins bound to PEX5 receptor. The PEX13-PEX14 docking complex forms a large import pore which can be opened to a diameter of about 9 nm. Mechanistically, PEX5 receptor along with cargo proteins associates with the PEX14 subunit of the PEX13-PEX14 docking complex in the cytosol, leading to the insertion of the receptor into the organelle membrane with the concomitant translocation of the cargo into the peroxisome matrix.</text>
</comment>
<evidence type="ECO:0000313" key="14">
    <source>
        <dbReference type="Proteomes" id="UP001160148"/>
    </source>
</evidence>
<feature type="compositionally biased region" description="Basic and acidic residues" evidence="11">
    <location>
        <begin position="330"/>
        <end position="349"/>
    </location>
</feature>
<dbReference type="GO" id="GO:0005102">
    <property type="term" value="F:signaling receptor binding"/>
    <property type="evidence" value="ECO:0007669"/>
    <property type="project" value="TreeGrafter"/>
</dbReference>
<dbReference type="InterPro" id="IPR025655">
    <property type="entry name" value="PEX14"/>
</dbReference>
<evidence type="ECO:0000259" key="12">
    <source>
        <dbReference type="Pfam" id="PF04695"/>
    </source>
</evidence>
<protein>
    <recommendedName>
        <fullName evidence="7 10">Peroxisomal membrane protein PEX14</fullName>
    </recommendedName>
    <alternativeName>
        <fullName evidence="8 10">Peroxin-14</fullName>
    </alternativeName>
</protein>
<evidence type="ECO:0000256" key="8">
    <source>
        <dbReference type="ARBA" id="ARBA00029691"/>
    </source>
</evidence>
<keyword evidence="4" id="KW-0811">Translocation</keyword>
<dbReference type="PANTHER" id="PTHR23058:SF0">
    <property type="entry name" value="PEROXISOMAL MEMBRANE PROTEIN PEX14"/>
    <property type="match status" value="1"/>
</dbReference>
<evidence type="ECO:0000256" key="10">
    <source>
        <dbReference type="RuleBase" id="RU367032"/>
    </source>
</evidence>
<feature type="compositionally biased region" description="Polar residues" evidence="11">
    <location>
        <begin position="313"/>
        <end position="326"/>
    </location>
</feature>
<dbReference type="InterPro" id="IPR006785">
    <property type="entry name" value="Pex14_N"/>
</dbReference>
<accession>A0AAV0VHF8</accession>